<reference evidence="2" key="1">
    <citation type="submission" date="2016-06" db="EMBL/GenBank/DDBJ databases">
        <title>Parallel loss of symbiosis genes in relatives of nitrogen-fixing non-legume Parasponia.</title>
        <authorList>
            <person name="Van Velzen R."/>
            <person name="Holmer R."/>
            <person name="Bu F."/>
            <person name="Rutten L."/>
            <person name="Van Zeijl A."/>
            <person name="Liu W."/>
            <person name="Santuari L."/>
            <person name="Cao Q."/>
            <person name="Sharma T."/>
            <person name="Shen D."/>
            <person name="Roswanjaya Y."/>
            <person name="Wardhani T."/>
            <person name="Kalhor M.S."/>
            <person name="Jansen J."/>
            <person name="Van den Hoogen J."/>
            <person name="Gungor B."/>
            <person name="Hartog M."/>
            <person name="Hontelez J."/>
            <person name="Verver J."/>
            <person name="Yang W.-C."/>
            <person name="Schijlen E."/>
            <person name="Repin R."/>
            <person name="Schilthuizen M."/>
            <person name="Schranz E."/>
            <person name="Heidstra R."/>
            <person name="Miyata K."/>
            <person name="Fedorova E."/>
            <person name="Kohlen W."/>
            <person name="Bisseling T."/>
            <person name="Smit S."/>
            <person name="Geurts R."/>
        </authorList>
    </citation>
    <scope>NUCLEOTIDE SEQUENCE [LARGE SCALE GENOMIC DNA]</scope>
    <source>
        <strain evidence="2">cv. RG33-2</strain>
    </source>
</reference>
<dbReference type="AlphaFoldDB" id="A0A2P5BIH9"/>
<keyword evidence="2" id="KW-1185">Reference proteome</keyword>
<evidence type="ECO:0000313" key="1">
    <source>
        <dbReference type="EMBL" id="PON48609.1"/>
    </source>
</evidence>
<name>A0A2P5BIH9_TREOI</name>
<comment type="caution">
    <text evidence="1">The sequence shown here is derived from an EMBL/GenBank/DDBJ whole genome shotgun (WGS) entry which is preliminary data.</text>
</comment>
<organism evidence="1 2">
    <name type="scientific">Trema orientale</name>
    <name type="common">Charcoal tree</name>
    <name type="synonym">Celtis orientalis</name>
    <dbReference type="NCBI Taxonomy" id="63057"/>
    <lineage>
        <taxon>Eukaryota</taxon>
        <taxon>Viridiplantae</taxon>
        <taxon>Streptophyta</taxon>
        <taxon>Embryophyta</taxon>
        <taxon>Tracheophyta</taxon>
        <taxon>Spermatophyta</taxon>
        <taxon>Magnoliopsida</taxon>
        <taxon>eudicotyledons</taxon>
        <taxon>Gunneridae</taxon>
        <taxon>Pentapetalae</taxon>
        <taxon>rosids</taxon>
        <taxon>fabids</taxon>
        <taxon>Rosales</taxon>
        <taxon>Cannabaceae</taxon>
        <taxon>Trema</taxon>
    </lineage>
</organism>
<gene>
    <name evidence="1" type="ORF">TorRG33x02_319870</name>
</gene>
<dbReference type="OrthoDB" id="10434244at2759"/>
<evidence type="ECO:0000313" key="2">
    <source>
        <dbReference type="Proteomes" id="UP000237000"/>
    </source>
</evidence>
<proteinExistence type="predicted"/>
<dbReference type="EMBL" id="JXTC01000514">
    <property type="protein sequence ID" value="PON48609.1"/>
    <property type="molecule type" value="Genomic_DNA"/>
</dbReference>
<dbReference type="InParanoid" id="A0A2P5BIH9"/>
<dbReference type="Proteomes" id="UP000237000">
    <property type="component" value="Unassembled WGS sequence"/>
</dbReference>
<protein>
    <submittedName>
        <fullName evidence="1">Uncharacterized protein</fullName>
    </submittedName>
</protein>
<accession>A0A2P5BIH9</accession>
<sequence length="58" mass="6722">LAPHLKSPLVEVVWPIARPSLQLDQHRLWALFQVTSWLRLESCQWYRGSGQFLCGCLS</sequence>
<feature type="non-terminal residue" evidence="1">
    <location>
        <position position="1"/>
    </location>
</feature>